<accession>A0A392U8Y5</accession>
<sequence length="43" mass="4758">KQKTKTPIHAIIATEATPAPTPTQRSFEFDLLPEFPAKSNFST</sequence>
<evidence type="ECO:0000313" key="1">
    <source>
        <dbReference type="EMBL" id="MCI69842.1"/>
    </source>
</evidence>
<dbReference type="Proteomes" id="UP000265520">
    <property type="component" value="Unassembled WGS sequence"/>
</dbReference>
<organism evidence="1 2">
    <name type="scientific">Trifolium medium</name>
    <dbReference type="NCBI Taxonomy" id="97028"/>
    <lineage>
        <taxon>Eukaryota</taxon>
        <taxon>Viridiplantae</taxon>
        <taxon>Streptophyta</taxon>
        <taxon>Embryophyta</taxon>
        <taxon>Tracheophyta</taxon>
        <taxon>Spermatophyta</taxon>
        <taxon>Magnoliopsida</taxon>
        <taxon>eudicotyledons</taxon>
        <taxon>Gunneridae</taxon>
        <taxon>Pentapetalae</taxon>
        <taxon>rosids</taxon>
        <taxon>fabids</taxon>
        <taxon>Fabales</taxon>
        <taxon>Fabaceae</taxon>
        <taxon>Papilionoideae</taxon>
        <taxon>50 kb inversion clade</taxon>
        <taxon>NPAAA clade</taxon>
        <taxon>Hologalegina</taxon>
        <taxon>IRL clade</taxon>
        <taxon>Trifolieae</taxon>
        <taxon>Trifolium</taxon>
    </lineage>
</organism>
<dbReference type="EMBL" id="LXQA010764086">
    <property type="protein sequence ID" value="MCI69842.1"/>
    <property type="molecule type" value="Genomic_DNA"/>
</dbReference>
<reference evidence="1 2" key="1">
    <citation type="journal article" date="2018" name="Front. Plant Sci.">
        <title>Red Clover (Trifolium pratense) and Zigzag Clover (T. medium) - A Picture of Genomic Similarities and Differences.</title>
        <authorList>
            <person name="Dluhosova J."/>
            <person name="Istvanek J."/>
            <person name="Nedelnik J."/>
            <person name="Repkova J."/>
        </authorList>
    </citation>
    <scope>NUCLEOTIDE SEQUENCE [LARGE SCALE GENOMIC DNA]</scope>
    <source>
        <strain evidence="2">cv. 10/8</strain>
        <tissue evidence="1">Leaf</tissue>
    </source>
</reference>
<proteinExistence type="predicted"/>
<protein>
    <submittedName>
        <fullName evidence="1">Uncharacterized protein</fullName>
    </submittedName>
</protein>
<evidence type="ECO:0000313" key="2">
    <source>
        <dbReference type="Proteomes" id="UP000265520"/>
    </source>
</evidence>
<name>A0A392U8Y5_9FABA</name>
<feature type="non-terminal residue" evidence="1">
    <location>
        <position position="1"/>
    </location>
</feature>
<dbReference type="AlphaFoldDB" id="A0A392U8Y5"/>
<comment type="caution">
    <text evidence="1">The sequence shown here is derived from an EMBL/GenBank/DDBJ whole genome shotgun (WGS) entry which is preliminary data.</text>
</comment>
<keyword evidence="2" id="KW-1185">Reference proteome</keyword>